<evidence type="ECO:0000313" key="3">
    <source>
        <dbReference type="Proteomes" id="UP000016922"/>
    </source>
</evidence>
<dbReference type="EMBL" id="KE145355">
    <property type="protein sequence ID" value="EPE35011.1"/>
    <property type="molecule type" value="Genomic_DNA"/>
</dbReference>
<proteinExistence type="predicted"/>
<dbReference type="GeneID" id="19469752"/>
<dbReference type="AlphaFoldDB" id="S3DSR4"/>
<accession>S3DSR4</accession>
<reference evidence="2 3" key="1">
    <citation type="journal article" date="2013" name="BMC Genomics">
        <title>Genomics-driven discovery of the pneumocandin biosynthetic gene cluster in the fungus Glarea lozoyensis.</title>
        <authorList>
            <person name="Chen L."/>
            <person name="Yue Q."/>
            <person name="Zhang X."/>
            <person name="Xiang M."/>
            <person name="Wang C."/>
            <person name="Li S."/>
            <person name="Che Y."/>
            <person name="Ortiz-Lopez F.J."/>
            <person name="Bills G.F."/>
            <person name="Liu X."/>
            <person name="An Z."/>
        </authorList>
    </citation>
    <scope>NUCLEOTIDE SEQUENCE [LARGE SCALE GENOMIC DNA]</scope>
    <source>
        <strain evidence="3">ATCC 20868 / MF5171</strain>
    </source>
</reference>
<evidence type="ECO:0000313" key="2">
    <source>
        <dbReference type="EMBL" id="EPE35011.1"/>
    </source>
</evidence>
<feature type="region of interest" description="Disordered" evidence="1">
    <location>
        <begin position="40"/>
        <end position="68"/>
    </location>
</feature>
<dbReference type="KEGG" id="glz:GLAREA_10706"/>
<feature type="compositionally biased region" description="Polar residues" evidence="1">
    <location>
        <begin position="44"/>
        <end position="54"/>
    </location>
</feature>
<protein>
    <submittedName>
        <fullName evidence="2">Uncharacterized protein</fullName>
    </submittedName>
</protein>
<dbReference type="HOGENOM" id="CLU_2794158_0_0_1"/>
<dbReference type="RefSeq" id="XP_008077998.1">
    <property type="nucleotide sequence ID" value="XM_008079807.1"/>
</dbReference>
<gene>
    <name evidence="2" type="ORF">GLAREA_10706</name>
</gene>
<keyword evidence="3" id="KW-1185">Reference proteome</keyword>
<name>S3DSR4_GLAL2</name>
<dbReference type="Proteomes" id="UP000016922">
    <property type="component" value="Unassembled WGS sequence"/>
</dbReference>
<sequence>MHQIRLSGTTAPKTTAEMQLEIRGKKGIAVQVVAIKTVEPAKRPSSTTSKTRALTSLPRKDQWYQGNA</sequence>
<evidence type="ECO:0000256" key="1">
    <source>
        <dbReference type="SAM" id="MobiDB-lite"/>
    </source>
</evidence>
<organism evidence="2 3">
    <name type="scientific">Glarea lozoyensis (strain ATCC 20868 / MF5171)</name>
    <dbReference type="NCBI Taxonomy" id="1116229"/>
    <lineage>
        <taxon>Eukaryota</taxon>
        <taxon>Fungi</taxon>
        <taxon>Dikarya</taxon>
        <taxon>Ascomycota</taxon>
        <taxon>Pezizomycotina</taxon>
        <taxon>Leotiomycetes</taxon>
        <taxon>Helotiales</taxon>
        <taxon>Helotiaceae</taxon>
        <taxon>Glarea</taxon>
    </lineage>
</organism>